<protein>
    <submittedName>
        <fullName evidence="5">GntR family transcriptional regulator</fullName>
    </submittedName>
</protein>
<organism evidence="5 6">
    <name type="scientific">Planifilum fimeticola</name>
    <dbReference type="NCBI Taxonomy" id="201975"/>
    <lineage>
        <taxon>Bacteria</taxon>
        <taxon>Bacillati</taxon>
        <taxon>Bacillota</taxon>
        <taxon>Bacilli</taxon>
        <taxon>Bacillales</taxon>
        <taxon>Thermoactinomycetaceae</taxon>
        <taxon>Planifilum</taxon>
    </lineage>
</organism>
<dbReference type="EMBL" id="PVNE01000022">
    <property type="protein sequence ID" value="PRX39623.1"/>
    <property type="molecule type" value="Genomic_DNA"/>
</dbReference>
<feature type="domain" description="HTH gntR-type" evidence="4">
    <location>
        <begin position="11"/>
        <end position="79"/>
    </location>
</feature>
<evidence type="ECO:0000256" key="2">
    <source>
        <dbReference type="ARBA" id="ARBA00023125"/>
    </source>
</evidence>
<gene>
    <name evidence="5" type="ORF">CLV97_12213</name>
</gene>
<dbReference type="SUPFAM" id="SSF46785">
    <property type="entry name" value="Winged helix' DNA-binding domain"/>
    <property type="match status" value="1"/>
</dbReference>
<evidence type="ECO:0000256" key="1">
    <source>
        <dbReference type="ARBA" id="ARBA00023015"/>
    </source>
</evidence>
<dbReference type="InterPro" id="IPR036390">
    <property type="entry name" value="WH_DNA-bd_sf"/>
</dbReference>
<dbReference type="GO" id="GO:0003677">
    <property type="term" value="F:DNA binding"/>
    <property type="evidence" value="ECO:0007669"/>
    <property type="project" value="UniProtKB-KW"/>
</dbReference>
<comment type="caution">
    <text evidence="5">The sequence shown here is derived from an EMBL/GenBank/DDBJ whole genome shotgun (WGS) entry which is preliminary data.</text>
</comment>
<dbReference type="Pfam" id="PF00392">
    <property type="entry name" value="GntR"/>
    <property type="match status" value="1"/>
</dbReference>
<dbReference type="InterPro" id="IPR036388">
    <property type="entry name" value="WH-like_DNA-bd_sf"/>
</dbReference>
<sequence>MWFDVDPRSDVPIYQQLVDGVKEAVARGILAPGDKLPSVRDLAGRIAINPNTIAKAYQEMEREGIIETLRGRGTFVAEVRTRGIDREEKMGRMREMLEKVLVEAYYLQMEEDEVLAMAEEIIRQWYRERRRSDEPVGDRDARADQDL</sequence>
<dbReference type="Proteomes" id="UP000237797">
    <property type="component" value="Unassembled WGS sequence"/>
</dbReference>
<evidence type="ECO:0000313" key="6">
    <source>
        <dbReference type="Proteomes" id="UP000237797"/>
    </source>
</evidence>
<keyword evidence="3" id="KW-0804">Transcription</keyword>
<proteinExistence type="predicted"/>
<evidence type="ECO:0000259" key="4">
    <source>
        <dbReference type="PROSITE" id="PS50949"/>
    </source>
</evidence>
<dbReference type="AlphaFoldDB" id="A0A2T0LCC7"/>
<dbReference type="PANTHER" id="PTHR38445:SF9">
    <property type="entry name" value="HTH-TYPE TRANSCRIPTIONAL REPRESSOR YTRA"/>
    <property type="match status" value="1"/>
</dbReference>
<dbReference type="SMART" id="SM00345">
    <property type="entry name" value="HTH_GNTR"/>
    <property type="match status" value="1"/>
</dbReference>
<dbReference type="PANTHER" id="PTHR38445">
    <property type="entry name" value="HTH-TYPE TRANSCRIPTIONAL REPRESSOR YTRA"/>
    <property type="match status" value="1"/>
</dbReference>
<dbReference type="PROSITE" id="PS50949">
    <property type="entry name" value="HTH_GNTR"/>
    <property type="match status" value="1"/>
</dbReference>
<evidence type="ECO:0000313" key="5">
    <source>
        <dbReference type="EMBL" id="PRX39623.1"/>
    </source>
</evidence>
<keyword evidence="1" id="KW-0805">Transcription regulation</keyword>
<keyword evidence="2" id="KW-0238">DNA-binding</keyword>
<name>A0A2T0LCC7_9BACL</name>
<dbReference type="GO" id="GO:0003700">
    <property type="term" value="F:DNA-binding transcription factor activity"/>
    <property type="evidence" value="ECO:0007669"/>
    <property type="project" value="InterPro"/>
</dbReference>
<dbReference type="CDD" id="cd07377">
    <property type="entry name" value="WHTH_GntR"/>
    <property type="match status" value="1"/>
</dbReference>
<dbReference type="InterPro" id="IPR000524">
    <property type="entry name" value="Tscrpt_reg_HTH_GntR"/>
</dbReference>
<evidence type="ECO:0000256" key="3">
    <source>
        <dbReference type="ARBA" id="ARBA00023163"/>
    </source>
</evidence>
<accession>A0A2T0LCC7</accession>
<dbReference type="Gene3D" id="1.10.10.10">
    <property type="entry name" value="Winged helix-like DNA-binding domain superfamily/Winged helix DNA-binding domain"/>
    <property type="match status" value="1"/>
</dbReference>
<keyword evidence="6" id="KW-1185">Reference proteome</keyword>
<reference evidence="5 6" key="1">
    <citation type="submission" date="2018-03" db="EMBL/GenBank/DDBJ databases">
        <title>Genomic Encyclopedia of Archaeal and Bacterial Type Strains, Phase II (KMG-II): from individual species to whole genera.</title>
        <authorList>
            <person name="Goeker M."/>
        </authorList>
    </citation>
    <scope>NUCLEOTIDE SEQUENCE [LARGE SCALE GENOMIC DNA]</scope>
    <source>
        <strain evidence="5 6">DSM 44946</strain>
    </source>
</reference>